<evidence type="ECO:0000313" key="3">
    <source>
        <dbReference type="Proteomes" id="UP000800984"/>
    </source>
</evidence>
<evidence type="ECO:0000259" key="1">
    <source>
        <dbReference type="Pfam" id="PF14292"/>
    </source>
</evidence>
<sequence>MKNIFKTLVLSIFTMTIVSCEDEQNLAYLTQKDASFTIITPTNGEAITLNESSPNNPGIALTWNEYNYSTPASVTYTVELAPNGSDFSNAQTLGSTTNRNITITADQLNLAALTAGATPFVQSPVDIRIKATVAGTNPVYSNVITYIVTCYGCLGKFAMGTALSANSTWSNPLTLICNDDVLSAKASFVNGKFGIYDTSGNTGSVKNFSFYAGQNYKIVSVLTDSNDPTSTFNFTGTPDTYRIKIDQTNKTIGIAKSTVNSGIEPVSYWMVGAATPGGWSWTGSNETELPVVSNGIYEVPVNLTNNETFRIWSANDGGDSWGSPNRNYPSFANDGYTIDSELINAMDGDSNFRYVGPTGIRLFKVNTVTKVISVD</sequence>
<keyword evidence="3" id="KW-1185">Reference proteome</keyword>
<dbReference type="EMBL" id="JAAJBT010000010">
    <property type="protein sequence ID" value="NHM02944.1"/>
    <property type="molecule type" value="Genomic_DNA"/>
</dbReference>
<dbReference type="RefSeq" id="WP_166078086.1">
    <property type="nucleotide sequence ID" value="NZ_JAAJBT010000010.1"/>
</dbReference>
<dbReference type="PROSITE" id="PS51257">
    <property type="entry name" value="PROKAR_LIPOPROTEIN"/>
    <property type="match status" value="1"/>
</dbReference>
<feature type="domain" description="SusE outer membrane protein" evidence="1">
    <location>
        <begin position="25"/>
        <end position="130"/>
    </location>
</feature>
<dbReference type="Pfam" id="PF14292">
    <property type="entry name" value="SusE"/>
    <property type="match status" value="1"/>
</dbReference>
<proteinExistence type="predicted"/>
<comment type="caution">
    <text evidence="2">The sequence shown here is derived from an EMBL/GenBank/DDBJ whole genome shotgun (WGS) entry which is preliminary data.</text>
</comment>
<organism evidence="2 3">
    <name type="scientific">Flavobacterium difficile</name>
    <dbReference type="NCBI Taxonomy" id="2709659"/>
    <lineage>
        <taxon>Bacteria</taxon>
        <taxon>Pseudomonadati</taxon>
        <taxon>Bacteroidota</taxon>
        <taxon>Flavobacteriia</taxon>
        <taxon>Flavobacteriales</taxon>
        <taxon>Flavobacteriaceae</taxon>
        <taxon>Flavobacterium</taxon>
    </lineage>
</organism>
<protein>
    <recommendedName>
        <fullName evidence="1">SusE outer membrane protein domain-containing protein</fullName>
    </recommendedName>
</protein>
<gene>
    <name evidence="2" type="ORF">G4D72_12585</name>
</gene>
<accession>A0ABX0I7L5</accession>
<name>A0ABX0I7L5_9FLAO</name>
<evidence type="ECO:0000313" key="2">
    <source>
        <dbReference type="EMBL" id="NHM02944.1"/>
    </source>
</evidence>
<dbReference type="Gene3D" id="2.60.40.3620">
    <property type="match status" value="1"/>
</dbReference>
<dbReference type="InterPro" id="IPR025970">
    <property type="entry name" value="SusE"/>
</dbReference>
<dbReference type="Proteomes" id="UP000800984">
    <property type="component" value="Unassembled WGS sequence"/>
</dbReference>
<reference evidence="2 3" key="1">
    <citation type="submission" date="2020-02" db="EMBL/GenBank/DDBJ databases">
        <authorList>
            <person name="Chen W.-M."/>
        </authorList>
    </citation>
    <scope>NUCLEOTIDE SEQUENCE [LARGE SCALE GENOMIC DNA]</scope>
    <source>
        <strain evidence="2 3">KDG-16</strain>
    </source>
</reference>